<protein>
    <recommendedName>
        <fullName evidence="8">Transport permease protein</fullName>
    </recommendedName>
</protein>
<feature type="transmembrane region" description="Helical" evidence="8">
    <location>
        <begin position="153"/>
        <end position="177"/>
    </location>
</feature>
<dbReference type="GO" id="GO:0005886">
    <property type="term" value="C:plasma membrane"/>
    <property type="evidence" value="ECO:0007669"/>
    <property type="project" value="UniProtKB-SubCell"/>
</dbReference>
<keyword evidence="7 8" id="KW-0472">Membrane</keyword>
<dbReference type="AlphaFoldDB" id="M2PA45"/>
<dbReference type="Pfam" id="PF01061">
    <property type="entry name" value="ABC2_membrane"/>
    <property type="match status" value="1"/>
</dbReference>
<evidence type="ECO:0000256" key="3">
    <source>
        <dbReference type="ARBA" id="ARBA00022448"/>
    </source>
</evidence>
<evidence type="ECO:0000259" key="9">
    <source>
        <dbReference type="PROSITE" id="PS51012"/>
    </source>
</evidence>
<reference evidence="10 11" key="1">
    <citation type="submission" date="2013-02" db="EMBL/GenBank/DDBJ databases">
        <title>The Genome Sequence of Lactobacillus catenaformis F0143.</title>
        <authorList>
            <consortium name="The Broad Institute Genome Sequencing Platform"/>
            <person name="Earl A."/>
            <person name="Ward D."/>
            <person name="Feldgarden M."/>
            <person name="Gevers D."/>
            <person name="Izard J."/>
            <person name="Blanton J.M."/>
            <person name="Mathney J."/>
            <person name="Dewhirst F.E."/>
            <person name="Young S.K."/>
            <person name="Zeng Q."/>
            <person name="Gargeya S."/>
            <person name="Fitzgerald M."/>
            <person name="Haas B."/>
            <person name="Abouelleil A."/>
            <person name="Alvarado L."/>
            <person name="Arachchi H.M."/>
            <person name="Berlin A."/>
            <person name="Chapman S.B."/>
            <person name="Gearin G."/>
            <person name="Goldberg J."/>
            <person name="Griggs A."/>
            <person name="Gujja S."/>
            <person name="Hansen M."/>
            <person name="Heiman D."/>
            <person name="Howarth C."/>
            <person name="Larimer J."/>
            <person name="Lui A."/>
            <person name="MacDonald P.J.P."/>
            <person name="McCowen C."/>
            <person name="Montmayeur A."/>
            <person name="Murphy C."/>
            <person name="Neiman D."/>
            <person name="Pearson M."/>
            <person name="Priest M."/>
            <person name="Roberts A."/>
            <person name="Saif S."/>
            <person name="Shea T."/>
            <person name="Sisk P."/>
            <person name="Stolte C."/>
            <person name="Sykes S."/>
            <person name="Wortman J."/>
            <person name="Nusbaum C."/>
            <person name="Birren B."/>
        </authorList>
    </citation>
    <scope>NUCLEOTIDE SEQUENCE [LARGE SCALE GENOMIC DNA]</scope>
    <source>
        <strain evidence="10 11">OT 569</strain>
    </source>
</reference>
<feature type="transmembrane region" description="Helical" evidence="8">
    <location>
        <begin position="121"/>
        <end position="141"/>
    </location>
</feature>
<evidence type="ECO:0000256" key="5">
    <source>
        <dbReference type="ARBA" id="ARBA00022692"/>
    </source>
</evidence>
<gene>
    <name evidence="10" type="ORF">HMPREF9943_00395</name>
</gene>
<evidence type="ECO:0000256" key="7">
    <source>
        <dbReference type="ARBA" id="ARBA00023136"/>
    </source>
</evidence>
<evidence type="ECO:0000256" key="2">
    <source>
        <dbReference type="ARBA" id="ARBA00007783"/>
    </source>
</evidence>
<feature type="transmembrane region" description="Helical" evidence="8">
    <location>
        <begin position="240"/>
        <end position="261"/>
    </location>
</feature>
<feature type="transmembrane region" description="Helical" evidence="8">
    <location>
        <begin position="75"/>
        <end position="100"/>
    </location>
</feature>
<sequence>MFSYIRKSIKFVLEENLNNIFRIYSIAKYQVLADMRDSKLGLFWNFANPVIQCLTYLFMFSLVLNRKSVDGITYIWWMLGGMVVWFYISPCITQGCNAIFEKINIITKMKFPVSILPATVVLSKLFDHFCLMLILTVLFIFGGYPPTIHWLGLIYYCFCGTIFSIALSMTTSVLNMLARDTRKLILAIMRLLLYMTPILWNIKMLPPLLQRVMMSNPIYYVVQGYRDCFFYHNGLFHYSYSAICFWVITLILFVIGSGILYKFKAKFVDFI</sequence>
<keyword evidence="3 8" id="KW-0813">Transport</keyword>
<dbReference type="PANTHER" id="PTHR30413">
    <property type="entry name" value="INNER MEMBRANE TRANSPORT PERMEASE"/>
    <property type="match status" value="1"/>
</dbReference>
<dbReference type="BioCyc" id="ECAT999415-HMP:GTTI-405-MONOMER"/>
<dbReference type="InterPro" id="IPR013525">
    <property type="entry name" value="ABC2_TM"/>
</dbReference>
<evidence type="ECO:0000313" key="10">
    <source>
        <dbReference type="EMBL" id="EMD17242.1"/>
    </source>
</evidence>
<proteinExistence type="inferred from homology"/>
<accession>M2PA45</accession>
<evidence type="ECO:0000313" key="11">
    <source>
        <dbReference type="Proteomes" id="UP000011758"/>
    </source>
</evidence>
<dbReference type="PROSITE" id="PS51012">
    <property type="entry name" value="ABC_TM2"/>
    <property type="match status" value="1"/>
</dbReference>
<feature type="transmembrane region" description="Helical" evidence="8">
    <location>
        <begin position="42"/>
        <end position="63"/>
    </location>
</feature>
<dbReference type="GO" id="GO:0140359">
    <property type="term" value="F:ABC-type transporter activity"/>
    <property type="evidence" value="ECO:0007669"/>
    <property type="project" value="InterPro"/>
</dbReference>
<dbReference type="InterPro" id="IPR047817">
    <property type="entry name" value="ABC2_TM_bact-type"/>
</dbReference>
<keyword evidence="11" id="KW-1185">Reference proteome</keyword>
<feature type="transmembrane region" description="Helical" evidence="8">
    <location>
        <begin position="184"/>
        <end position="202"/>
    </location>
</feature>
<evidence type="ECO:0000256" key="6">
    <source>
        <dbReference type="ARBA" id="ARBA00022989"/>
    </source>
</evidence>
<organism evidence="10 11">
    <name type="scientific">Eggerthia catenaformis OT 569 = DSM 20559</name>
    <dbReference type="NCBI Taxonomy" id="999415"/>
    <lineage>
        <taxon>Bacteria</taxon>
        <taxon>Bacillati</taxon>
        <taxon>Bacillota</taxon>
        <taxon>Erysipelotrichia</taxon>
        <taxon>Erysipelotrichales</taxon>
        <taxon>Coprobacillaceae</taxon>
        <taxon>Eggerthia</taxon>
    </lineage>
</organism>
<dbReference type="GO" id="GO:0015920">
    <property type="term" value="P:lipopolysaccharide transport"/>
    <property type="evidence" value="ECO:0007669"/>
    <property type="project" value="TreeGrafter"/>
</dbReference>
<dbReference type="STRING" id="999415.HMPREF9943_00395"/>
<comment type="caution">
    <text evidence="10">The sequence shown here is derived from an EMBL/GenBank/DDBJ whole genome shotgun (WGS) entry which is preliminary data.</text>
</comment>
<dbReference type="EMBL" id="AGEJ01000008">
    <property type="protein sequence ID" value="EMD17242.1"/>
    <property type="molecule type" value="Genomic_DNA"/>
</dbReference>
<dbReference type="Proteomes" id="UP000011758">
    <property type="component" value="Unassembled WGS sequence"/>
</dbReference>
<keyword evidence="4 8" id="KW-1003">Cell membrane</keyword>
<comment type="similarity">
    <text evidence="2 8">Belongs to the ABC-2 integral membrane protein family.</text>
</comment>
<evidence type="ECO:0000256" key="4">
    <source>
        <dbReference type="ARBA" id="ARBA00022475"/>
    </source>
</evidence>
<name>M2PA45_9FIRM</name>
<comment type="subcellular location">
    <subcellularLocation>
        <location evidence="1 8">Cell membrane</location>
        <topology evidence="1 8">Multi-pass membrane protein</topology>
    </subcellularLocation>
</comment>
<keyword evidence="5 8" id="KW-0812">Transmembrane</keyword>
<dbReference type="PATRIC" id="fig|999415.3.peg.390"/>
<evidence type="ECO:0000256" key="8">
    <source>
        <dbReference type="RuleBase" id="RU361157"/>
    </source>
</evidence>
<dbReference type="PANTHER" id="PTHR30413:SF10">
    <property type="entry name" value="CAPSULE POLYSACCHARIDE EXPORT INNER-MEMBRANE PROTEIN CTRC"/>
    <property type="match status" value="1"/>
</dbReference>
<feature type="domain" description="ABC transmembrane type-2" evidence="9">
    <location>
        <begin position="40"/>
        <end position="263"/>
    </location>
</feature>
<evidence type="ECO:0000256" key="1">
    <source>
        <dbReference type="ARBA" id="ARBA00004651"/>
    </source>
</evidence>
<dbReference type="eggNOG" id="COG1682">
    <property type="taxonomic scope" value="Bacteria"/>
</dbReference>
<keyword evidence="6 8" id="KW-1133">Transmembrane helix</keyword>